<keyword evidence="3" id="KW-1185">Reference proteome</keyword>
<dbReference type="GeneID" id="90644763"/>
<dbReference type="EMBL" id="CP134191">
    <property type="protein sequence ID" value="WPB06839.1"/>
    <property type="molecule type" value="Genomic_DNA"/>
</dbReference>
<gene>
    <name evidence="2" type="ORF">RHO25_011499</name>
</gene>
<accession>A0ABZ0P4Q0</accession>
<feature type="compositionally biased region" description="Basic and acidic residues" evidence="1">
    <location>
        <begin position="117"/>
        <end position="131"/>
    </location>
</feature>
<proteinExistence type="predicted"/>
<evidence type="ECO:0000313" key="3">
    <source>
        <dbReference type="Proteomes" id="UP001302367"/>
    </source>
</evidence>
<protein>
    <submittedName>
        <fullName evidence="2">Uncharacterized protein</fullName>
    </submittedName>
</protein>
<dbReference type="Proteomes" id="UP001302367">
    <property type="component" value="Chromosome 8"/>
</dbReference>
<sequence length="566" mass="62908">MSNLDVIMGTKISDLQTQPDVKDAEDRVTREIICHLRIITTYLETCHDIIYKASKSSGNAVPAIESTSSSIAHPMRTADNGILTEGNLRSWQAQTISYDEKSKKHLRLPSILNRRSSSKEREARKDSHDNELGNQDPSIASAAAANYSLDLTTSISDLKGQFAYPVSTHDPESQCVRAKASTLTLLKWSDHNHLALRAGVGDLRTAINDLRDYVELRRPINPGAVLALQSESTGMNYVPNLEPALVKGIHEAINRVNASPISRAKILSLSIANYCQDNRHVLGEFPGMSNKLRRDSSVTFLQRHDADAACTFLAIESDTEPSLLAQTAAIDDLSALKPPIPVDFADQDRYIWCGSVTAQSGELFHHEIYMEVERWKHAKSFSELLDDPESAASLSPEMIPKLFRVILLAYLDFQELRSSCRYPRLEDYHTYQYPVYTNDRISTQVPSEQPWENPYWACGLGSPNLIRIPGASRPTVAADEPVVRLGLVLFQLASRSKKIMAATPTGSEKNWLRLQRDALRAIQNVQDVCGVAIGTIVEACLLSNAQTEHKTLCECLLKLNKIEAES</sequence>
<evidence type="ECO:0000256" key="1">
    <source>
        <dbReference type="SAM" id="MobiDB-lite"/>
    </source>
</evidence>
<evidence type="ECO:0000313" key="2">
    <source>
        <dbReference type="EMBL" id="WPB06839.1"/>
    </source>
</evidence>
<feature type="region of interest" description="Disordered" evidence="1">
    <location>
        <begin position="109"/>
        <end position="137"/>
    </location>
</feature>
<dbReference type="RefSeq" id="XP_065459494.1">
    <property type="nucleotide sequence ID" value="XM_065603422.1"/>
</dbReference>
<reference evidence="2 3" key="1">
    <citation type="submission" date="2023-09" db="EMBL/GenBank/DDBJ databases">
        <title>Complete-Gapless Cercospora beticola genome.</title>
        <authorList>
            <person name="Wyatt N.A."/>
            <person name="Spanner R.E."/>
            <person name="Bolton M.D."/>
        </authorList>
    </citation>
    <scope>NUCLEOTIDE SEQUENCE [LARGE SCALE GENOMIC DNA]</scope>
    <source>
        <strain evidence="2">Cb09-40</strain>
    </source>
</reference>
<name>A0ABZ0P4Q0_CERBT</name>
<organism evidence="2 3">
    <name type="scientific">Cercospora beticola</name>
    <name type="common">Sugarbeet leaf spot fungus</name>
    <dbReference type="NCBI Taxonomy" id="122368"/>
    <lineage>
        <taxon>Eukaryota</taxon>
        <taxon>Fungi</taxon>
        <taxon>Dikarya</taxon>
        <taxon>Ascomycota</taxon>
        <taxon>Pezizomycotina</taxon>
        <taxon>Dothideomycetes</taxon>
        <taxon>Dothideomycetidae</taxon>
        <taxon>Mycosphaerellales</taxon>
        <taxon>Mycosphaerellaceae</taxon>
        <taxon>Cercospora</taxon>
    </lineage>
</organism>